<feature type="region of interest" description="Disordered" evidence="1">
    <location>
        <begin position="1"/>
        <end position="20"/>
    </location>
</feature>
<dbReference type="AlphaFoldDB" id="A0A5E7WT88"/>
<protein>
    <submittedName>
        <fullName evidence="2">Uncharacterized protein</fullName>
    </submittedName>
</protein>
<dbReference type="Proteomes" id="UP000325645">
    <property type="component" value="Unassembled WGS sequence"/>
</dbReference>
<proteinExistence type="predicted"/>
<dbReference type="RefSeq" id="WP_150658891.1">
    <property type="nucleotide sequence ID" value="NZ_CABVJH010000015.1"/>
</dbReference>
<dbReference type="GO" id="GO:0008237">
    <property type="term" value="F:metallopeptidase activity"/>
    <property type="evidence" value="ECO:0007669"/>
    <property type="project" value="InterPro"/>
</dbReference>
<sequence length="1244" mass="137247">MSQSNLQSTDHLHHAKTSKEGDDREKLKIINVLNSALADQKRNITVIWWEQSISPVEGSSLCETQAPFLHLFTKMKKKEEFTAILQQVSVYDYAPAYIDAAGSIFVARGSEFIDITSHVKKEPTLLDDLSVIADGAKLTGDCVCWDSFFFIEQWLEFHGHSLPASIAQKENLIAFLKLQLPPSPPLGNYWGPLMSPSESALRLTSEDKRVITELIKELTAGKRSLLEYISYKNISLITREQMKENAEQILQSVLRKEPAKALGRKIHERLGWQMITDDEAANDEHLALFVLAALIIDFDPSAGEQRNMVAGYDLYQPSNLGRTAEEVLCNIEDHLIDHAGVPPYAAPLAAHVLLAGTAPELLIKNLSSDVLVGTPGWITLCRAVSMVEINEPGASRSMTYSELLEVSAIAPLNQSHALLLDSLAMYPILDWAVMNGFVPYNAQGEYGEDQLKRALSQYNAYAEALAQSIDALASPLPSRREVTLNELHRKLPKGDYLEKDTLLMEVYANVFERIVDGRNYIHHSIVDLHMSDELVINGKLSSKLQLNGKQPEVSTALKYLHNLKPIAPQFEQAFDQYYKHLTTGLATNIKLALSHLPEQDRLFITQGQLKCYTVRKSFWGNETLHDRNAIKGRYGVIISSEYKGNIRAYELFTLRAECHYRPDLADLLVTNNLINATPSVAFTGDMTTSHDKVEALQWPLDIEAYFEGRPARADQHSLMIVEKLCDVFPGHEPYINPIPTSPIATFFISQVGQVAYSILEFNPIATRAELYASAKGVTKMEQIRAQDEALATALINMIVPFKKCIEDISSGERERVSDGVVGCILDGLALIGGLIGVGGKIISIAAKSGSLASKVLGIVKVSSSFAVSMFNPLDGAPSLIHGGARFFKNGVMQLSKHGAITIDLATYQVRRLTGSAQSYDLIKAANRSDVVPGRWKLIENGSESIDLLAIRRQDSWYALNLSTGKPWGKKLGNLLSSDPAHLPLKARLFPTSYVRSVMIDALPGARDKAKSALSMLDNLEEASDVKFITKTFLGTDTAEGLKSYRTALENMSNDLQKISIDNINIKSSLPDDMAMASLSQANYKAWAGAPSNNEKFINMYTSRICGYYKETGFSTSAMSDALLHEISHGKPHTFDYAYAGRQLENSTKPGDVDVRELMNLSKGRELVDRSSNLMGAHIGELFKPGVNIRNPAATNADSIMMATSLLDQLATNKAGFQSNVAKLRQMLSEAGPGRIAQPVLLNVI</sequence>
<reference evidence="2 3" key="1">
    <citation type="submission" date="2019-09" db="EMBL/GenBank/DDBJ databases">
        <authorList>
            <person name="Chandra G."/>
            <person name="Truman W A."/>
        </authorList>
    </citation>
    <scope>NUCLEOTIDE SEQUENCE [LARGE SCALE GENOMIC DNA]</scope>
    <source>
        <strain evidence="2">PS943</strain>
    </source>
</reference>
<evidence type="ECO:0000313" key="3">
    <source>
        <dbReference type="Proteomes" id="UP000325645"/>
    </source>
</evidence>
<evidence type="ECO:0000313" key="2">
    <source>
        <dbReference type="EMBL" id="VVQ38066.1"/>
    </source>
</evidence>
<dbReference type="Gene3D" id="3.40.390.10">
    <property type="entry name" value="Collagenase (Catalytic Domain)"/>
    <property type="match status" value="1"/>
</dbReference>
<accession>A0A5E7WT88</accession>
<organism evidence="2 3">
    <name type="scientific">Pseudomonas fluorescens</name>
    <dbReference type="NCBI Taxonomy" id="294"/>
    <lineage>
        <taxon>Bacteria</taxon>
        <taxon>Pseudomonadati</taxon>
        <taxon>Pseudomonadota</taxon>
        <taxon>Gammaproteobacteria</taxon>
        <taxon>Pseudomonadales</taxon>
        <taxon>Pseudomonadaceae</taxon>
        <taxon>Pseudomonas</taxon>
    </lineage>
</organism>
<gene>
    <name evidence="2" type="ORF">PS943_05591</name>
</gene>
<evidence type="ECO:0000256" key="1">
    <source>
        <dbReference type="SAM" id="MobiDB-lite"/>
    </source>
</evidence>
<dbReference type="InterPro" id="IPR024079">
    <property type="entry name" value="MetalloPept_cat_dom_sf"/>
</dbReference>
<dbReference type="EMBL" id="CABVJH010000015">
    <property type="protein sequence ID" value="VVQ38066.1"/>
    <property type="molecule type" value="Genomic_DNA"/>
</dbReference>
<name>A0A5E7WT88_PSEFL</name>